<name>A0AAV4RBZ2_CAEEX</name>
<gene>
    <name evidence="1" type="ORF">CEXT_356321</name>
</gene>
<keyword evidence="2" id="KW-1185">Reference proteome</keyword>
<evidence type="ECO:0000313" key="1">
    <source>
        <dbReference type="EMBL" id="GIY19808.1"/>
    </source>
</evidence>
<dbReference type="EMBL" id="BPLR01007797">
    <property type="protein sequence ID" value="GIY19808.1"/>
    <property type="molecule type" value="Genomic_DNA"/>
</dbReference>
<accession>A0AAV4RBZ2</accession>
<dbReference type="Proteomes" id="UP001054945">
    <property type="component" value="Unassembled WGS sequence"/>
</dbReference>
<evidence type="ECO:0008006" key="3">
    <source>
        <dbReference type="Google" id="ProtNLM"/>
    </source>
</evidence>
<proteinExistence type="predicted"/>
<sequence length="209" mass="24136">MAKFSFTGSKPMWATPVMKKLINMQSLSPIDAAINFDPPFIKRLIKKELTAEWQNRWNSSSKGREAFELFPEVKASRIQGDFFLNQLMELWQLFRCFGQAPSCHCGHPTEDRNHIIYDCPMWEDIRKEFFPSNYKSSSIDLILFNKKTKLVLREISGPPARAKYTVGWPARMHCVMGQVILEYWVGLVLRHRSLVSPGSSLYSFALIAI</sequence>
<evidence type="ECO:0000313" key="2">
    <source>
        <dbReference type="Proteomes" id="UP001054945"/>
    </source>
</evidence>
<dbReference type="AlphaFoldDB" id="A0AAV4RBZ2"/>
<comment type="caution">
    <text evidence="1">The sequence shown here is derived from an EMBL/GenBank/DDBJ whole genome shotgun (WGS) entry which is preliminary data.</text>
</comment>
<organism evidence="1 2">
    <name type="scientific">Caerostris extrusa</name>
    <name type="common">Bark spider</name>
    <name type="synonym">Caerostris bankana</name>
    <dbReference type="NCBI Taxonomy" id="172846"/>
    <lineage>
        <taxon>Eukaryota</taxon>
        <taxon>Metazoa</taxon>
        <taxon>Ecdysozoa</taxon>
        <taxon>Arthropoda</taxon>
        <taxon>Chelicerata</taxon>
        <taxon>Arachnida</taxon>
        <taxon>Araneae</taxon>
        <taxon>Araneomorphae</taxon>
        <taxon>Entelegynae</taxon>
        <taxon>Araneoidea</taxon>
        <taxon>Araneidae</taxon>
        <taxon>Caerostris</taxon>
    </lineage>
</organism>
<reference evidence="1 2" key="1">
    <citation type="submission" date="2021-06" db="EMBL/GenBank/DDBJ databases">
        <title>Caerostris extrusa draft genome.</title>
        <authorList>
            <person name="Kono N."/>
            <person name="Arakawa K."/>
        </authorList>
    </citation>
    <scope>NUCLEOTIDE SEQUENCE [LARGE SCALE GENOMIC DNA]</scope>
</reference>
<protein>
    <recommendedName>
        <fullName evidence="3">Reverse transcriptase zinc-binding domain-containing protein</fullName>
    </recommendedName>
</protein>